<sequence>MSLRLVSSDSETDRTGASLPAERTYLRLAAHLHELIRKGEFAAGQRLPAERALAEQFNVSRTTLREAIIALEIQGVVEVRGGSGISVCAASGAAGGVLPLARENGPSPFELLRARGLIESEIAAAAAASRTDGDLDRMFAALATMREKMDDKGANAAADRQFHLHIAAATDNSVLVQSVANLWDMARGPIWTQIEQHFHLTELRLKSQDDHQRIFAAIMARNAEDARAAMRGHLERVMNEFAQSWR</sequence>
<dbReference type="GO" id="GO:0003700">
    <property type="term" value="F:DNA-binding transcription factor activity"/>
    <property type="evidence" value="ECO:0007669"/>
    <property type="project" value="InterPro"/>
</dbReference>
<dbReference type="SMART" id="SM00895">
    <property type="entry name" value="FCD"/>
    <property type="match status" value="1"/>
</dbReference>
<dbReference type="AlphaFoldDB" id="A0A7V8FRT0"/>
<dbReference type="PRINTS" id="PR00035">
    <property type="entry name" value="HTHGNTR"/>
</dbReference>
<reference evidence="6" key="1">
    <citation type="journal article" date="2020" name="MBio">
        <title>Horizontal gene transfer to a defensive symbiont with a reduced genome amongst a multipartite beetle microbiome.</title>
        <authorList>
            <person name="Waterworth S.C."/>
            <person name="Florez L.V."/>
            <person name="Rees E.R."/>
            <person name="Hertweck C."/>
            <person name="Kaltenpoth M."/>
            <person name="Kwan J.C."/>
        </authorList>
    </citation>
    <scope>NUCLEOTIDE SEQUENCE [LARGE SCALE GENOMIC DNA]</scope>
</reference>
<evidence type="ECO:0000313" key="5">
    <source>
        <dbReference type="EMBL" id="KAF1023527.1"/>
    </source>
</evidence>
<dbReference type="PROSITE" id="PS50949">
    <property type="entry name" value="HTH_GNTR"/>
    <property type="match status" value="1"/>
</dbReference>
<evidence type="ECO:0000259" key="4">
    <source>
        <dbReference type="PROSITE" id="PS50949"/>
    </source>
</evidence>
<dbReference type="InterPro" id="IPR036390">
    <property type="entry name" value="WH_DNA-bd_sf"/>
</dbReference>
<dbReference type="Pfam" id="PF00392">
    <property type="entry name" value="GntR"/>
    <property type="match status" value="1"/>
</dbReference>
<name>A0A7V8FRT0_9BURK</name>
<dbReference type="PANTHER" id="PTHR43537">
    <property type="entry name" value="TRANSCRIPTIONAL REGULATOR, GNTR FAMILY"/>
    <property type="match status" value="1"/>
</dbReference>
<feature type="domain" description="HTH gntR-type" evidence="4">
    <location>
        <begin position="22"/>
        <end position="90"/>
    </location>
</feature>
<proteinExistence type="predicted"/>
<dbReference type="InterPro" id="IPR000524">
    <property type="entry name" value="Tscrpt_reg_HTH_GntR"/>
</dbReference>
<dbReference type="SUPFAM" id="SSF46785">
    <property type="entry name" value="Winged helix' DNA-binding domain"/>
    <property type="match status" value="1"/>
</dbReference>
<protein>
    <submittedName>
        <fullName evidence="5">Putative L-lactate dehydrogenase operon regulatory protein</fullName>
    </submittedName>
</protein>
<dbReference type="SMART" id="SM00345">
    <property type="entry name" value="HTH_GNTR"/>
    <property type="match status" value="1"/>
</dbReference>
<keyword evidence="2" id="KW-0238">DNA-binding</keyword>
<dbReference type="Proteomes" id="UP000461670">
    <property type="component" value="Unassembled WGS sequence"/>
</dbReference>
<evidence type="ECO:0000256" key="2">
    <source>
        <dbReference type="ARBA" id="ARBA00023125"/>
    </source>
</evidence>
<dbReference type="InterPro" id="IPR008920">
    <property type="entry name" value="TF_FadR/GntR_C"/>
</dbReference>
<comment type="caution">
    <text evidence="5">The sequence shown here is derived from an EMBL/GenBank/DDBJ whole genome shotgun (WGS) entry which is preliminary data.</text>
</comment>
<dbReference type="PANTHER" id="PTHR43537:SF5">
    <property type="entry name" value="UXU OPERON TRANSCRIPTIONAL REGULATOR"/>
    <property type="match status" value="1"/>
</dbReference>
<evidence type="ECO:0000256" key="3">
    <source>
        <dbReference type="ARBA" id="ARBA00023163"/>
    </source>
</evidence>
<organism evidence="5 6">
    <name type="scientific">Paracidovorax wautersii</name>
    <dbReference type="NCBI Taxonomy" id="1177982"/>
    <lineage>
        <taxon>Bacteria</taxon>
        <taxon>Pseudomonadati</taxon>
        <taxon>Pseudomonadota</taxon>
        <taxon>Betaproteobacteria</taxon>
        <taxon>Burkholderiales</taxon>
        <taxon>Comamonadaceae</taxon>
        <taxon>Paracidovorax</taxon>
    </lineage>
</organism>
<dbReference type="CDD" id="cd07377">
    <property type="entry name" value="WHTH_GntR"/>
    <property type="match status" value="1"/>
</dbReference>
<dbReference type="Pfam" id="PF07729">
    <property type="entry name" value="FCD"/>
    <property type="match status" value="1"/>
</dbReference>
<dbReference type="Gene3D" id="1.10.10.10">
    <property type="entry name" value="Winged helix-like DNA-binding domain superfamily/Winged helix DNA-binding domain"/>
    <property type="match status" value="1"/>
</dbReference>
<dbReference type="InterPro" id="IPR011711">
    <property type="entry name" value="GntR_C"/>
</dbReference>
<dbReference type="GO" id="GO:0003677">
    <property type="term" value="F:DNA binding"/>
    <property type="evidence" value="ECO:0007669"/>
    <property type="project" value="UniProtKB-KW"/>
</dbReference>
<accession>A0A7V8FRT0</accession>
<dbReference type="EMBL" id="WNDQ01000004">
    <property type="protein sequence ID" value="KAF1023527.1"/>
    <property type="molecule type" value="Genomic_DNA"/>
</dbReference>
<dbReference type="InterPro" id="IPR036388">
    <property type="entry name" value="WH-like_DNA-bd_sf"/>
</dbReference>
<dbReference type="SUPFAM" id="SSF48008">
    <property type="entry name" value="GntR ligand-binding domain-like"/>
    <property type="match status" value="1"/>
</dbReference>
<evidence type="ECO:0000256" key="1">
    <source>
        <dbReference type="ARBA" id="ARBA00023015"/>
    </source>
</evidence>
<gene>
    <name evidence="5" type="primary">lldR_1</name>
    <name evidence="5" type="ORF">GAK30_00478</name>
</gene>
<keyword evidence="3" id="KW-0804">Transcription</keyword>
<keyword evidence="1" id="KW-0805">Transcription regulation</keyword>
<dbReference type="Gene3D" id="1.20.120.530">
    <property type="entry name" value="GntR ligand-binding domain-like"/>
    <property type="match status" value="1"/>
</dbReference>
<evidence type="ECO:0000313" key="6">
    <source>
        <dbReference type="Proteomes" id="UP000461670"/>
    </source>
</evidence>